<feature type="transmembrane region" description="Helical" evidence="1">
    <location>
        <begin position="61"/>
        <end position="81"/>
    </location>
</feature>
<evidence type="ECO:0000313" key="2">
    <source>
        <dbReference type="EMBL" id="QEC57026.1"/>
    </source>
</evidence>
<keyword evidence="3" id="KW-1185">Reference proteome</keyword>
<feature type="transmembrane region" description="Helical" evidence="1">
    <location>
        <begin position="88"/>
        <end position="113"/>
    </location>
</feature>
<dbReference type="InterPro" id="IPR010539">
    <property type="entry name" value="BaxI_1-like"/>
</dbReference>
<feature type="transmembrane region" description="Helical" evidence="1">
    <location>
        <begin position="186"/>
        <end position="204"/>
    </location>
</feature>
<reference evidence="2 3" key="1">
    <citation type="journal article" date="2015" name="Int. J. Syst. Evol. Microbiol.">
        <title>Flavisolibacter ginsenosidimutans sp. nov., with ginsenoside-converting activity isolated from soil used for cultivating ginseng.</title>
        <authorList>
            <person name="Zhao Y."/>
            <person name="Liu Q."/>
            <person name="Kang M.S."/>
            <person name="Jin F."/>
            <person name="Yu H."/>
            <person name="Im W.T."/>
        </authorList>
    </citation>
    <scope>NUCLEOTIDE SEQUENCE [LARGE SCALE GENOMIC DNA]</scope>
    <source>
        <strain evidence="2 3">Gsoil 636</strain>
    </source>
</reference>
<dbReference type="KEGG" id="fgg:FSB75_14325"/>
<feature type="transmembrane region" description="Helical" evidence="1">
    <location>
        <begin position="152"/>
        <end position="174"/>
    </location>
</feature>
<feature type="transmembrane region" description="Helical" evidence="1">
    <location>
        <begin position="224"/>
        <end position="245"/>
    </location>
</feature>
<feature type="transmembrane region" description="Helical" evidence="1">
    <location>
        <begin position="119"/>
        <end position="140"/>
    </location>
</feature>
<name>A0A5B8UKR5_9BACT</name>
<gene>
    <name evidence="2" type="ORF">FSB75_14325</name>
</gene>
<dbReference type="PANTHER" id="PTHR41282">
    <property type="entry name" value="CONSERVED TRANSMEMBRANE PROTEIN-RELATED"/>
    <property type="match status" value="1"/>
</dbReference>
<dbReference type="Pfam" id="PF12811">
    <property type="entry name" value="BaxI_1"/>
    <property type="match status" value="1"/>
</dbReference>
<proteinExistence type="predicted"/>
<dbReference type="PANTHER" id="PTHR41282:SF1">
    <property type="entry name" value="CONSERVED TRANSMEMBRANE PROTEIN-RELATED"/>
    <property type="match status" value="1"/>
</dbReference>
<keyword evidence="1" id="KW-1133">Transmembrane helix</keyword>
<dbReference type="RefSeq" id="WP_146788885.1">
    <property type="nucleotide sequence ID" value="NZ_BAABIO010000003.1"/>
</dbReference>
<accession>A0A5B8UKR5</accession>
<dbReference type="AlphaFoldDB" id="A0A5B8UKR5"/>
<protein>
    <submittedName>
        <fullName evidence="2">Bax inhibitor-1/YccA family protein</fullName>
    </submittedName>
</protein>
<dbReference type="OrthoDB" id="116480at2"/>
<evidence type="ECO:0000313" key="3">
    <source>
        <dbReference type="Proteomes" id="UP000321204"/>
    </source>
</evidence>
<dbReference type="Proteomes" id="UP000321204">
    <property type="component" value="Chromosome"/>
</dbReference>
<evidence type="ECO:0000256" key="1">
    <source>
        <dbReference type="SAM" id="Phobius"/>
    </source>
</evidence>
<sequence length="251" mass="27630">MGLFKSGNPAINEKVFNNVTVTGNEELMTASGAMKKFGLLLVMVLGAASFTWSEFFKGGDVMPWAIGGAVGGFVLALVIIFKQSWAPYLALGYALCEGLFLGAISAVLEAAFAQKYPGLVMQAVLMTFGVAAGMFVLYYFRIIRVTNTFRKIVFTAMIAILLFYIVAFILNLTGSHFYYLHDSSPLAIGINLFVIVIAALRLMIDFDLIEQGAAQGAPKYFEWYSAFGLMVTMIWLYLNILRLLARLASRK</sequence>
<dbReference type="PIRSF" id="PIRSF009160">
    <property type="entry name" value="UCP009160"/>
    <property type="match status" value="1"/>
</dbReference>
<feature type="transmembrane region" description="Helical" evidence="1">
    <location>
        <begin position="37"/>
        <end position="55"/>
    </location>
</feature>
<keyword evidence="1" id="KW-0472">Membrane</keyword>
<dbReference type="EMBL" id="CP042433">
    <property type="protein sequence ID" value="QEC57026.1"/>
    <property type="molecule type" value="Genomic_DNA"/>
</dbReference>
<organism evidence="2 3">
    <name type="scientific">Flavisolibacter ginsenosidimutans</name>
    <dbReference type="NCBI Taxonomy" id="661481"/>
    <lineage>
        <taxon>Bacteria</taxon>
        <taxon>Pseudomonadati</taxon>
        <taxon>Bacteroidota</taxon>
        <taxon>Chitinophagia</taxon>
        <taxon>Chitinophagales</taxon>
        <taxon>Chitinophagaceae</taxon>
        <taxon>Flavisolibacter</taxon>
    </lineage>
</organism>
<keyword evidence="1" id="KW-0812">Transmembrane</keyword>